<name>A0A1H8SCN6_9BACI</name>
<evidence type="ECO:0000313" key="2">
    <source>
        <dbReference type="EMBL" id="SEO76441.1"/>
    </source>
</evidence>
<dbReference type="PROSITE" id="PS51257">
    <property type="entry name" value="PROKAR_LIPOPROTEIN"/>
    <property type="match status" value="1"/>
</dbReference>
<protein>
    <recommendedName>
        <fullName evidence="4">Lipoprotein</fullName>
    </recommendedName>
</protein>
<evidence type="ECO:0000313" key="3">
    <source>
        <dbReference type="Proteomes" id="UP000199300"/>
    </source>
</evidence>
<gene>
    <name evidence="2" type="ORF">SAMN04488134_11290</name>
</gene>
<dbReference type="RefSeq" id="WP_091499753.1">
    <property type="nucleotide sequence ID" value="NZ_FODJ01000012.1"/>
</dbReference>
<evidence type="ECO:0000256" key="1">
    <source>
        <dbReference type="SAM" id="SignalP"/>
    </source>
</evidence>
<sequence length="176" mass="20909">MHRKLCLLLGIVLLLTACSNKSANAIDFEDLAYEQVIEEIEKLEGEENPLFDKLSIEITDYQIEDENDFERRLEFTFLIKNLTNMDIDFKYIGFLPEELEQYYLSRNSFESDKRIFEKNFDWEHTASILVQHPENLQDDAREYLESKGEKIYFAFEIDGEIFYYEFTLSEGFANSD</sequence>
<dbReference type="EMBL" id="FODJ01000012">
    <property type="protein sequence ID" value="SEO76441.1"/>
    <property type="molecule type" value="Genomic_DNA"/>
</dbReference>
<dbReference type="STRING" id="872970.SAMN04488134_11290"/>
<accession>A0A1H8SCN6</accession>
<reference evidence="2 3" key="1">
    <citation type="submission" date="2016-10" db="EMBL/GenBank/DDBJ databases">
        <authorList>
            <person name="de Groot N.N."/>
        </authorList>
    </citation>
    <scope>NUCLEOTIDE SEQUENCE [LARGE SCALE GENOMIC DNA]</scope>
    <source>
        <strain evidence="2 3">CGMCC 1.10434</strain>
    </source>
</reference>
<proteinExistence type="predicted"/>
<keyword evidence="1" id="KW-0732">Signal</keyword>
<organism evidence="2 3">
    <name type="scientific">Amphibacillus marinus</name>
    <dbReference type="NCBI Taxonomy" id="872970"/>
    <lineage>
        <taxon>Bacteria</taxon>
        <taxon>Bacillati</taxon>
        <taxon>Bacillota</taxon>
        <taxon>Bacilli</taxon>
        <taxon>Bacillales</taxon>
        <taxon>Bacillaceae</taxon>
        <taxon>Amphibacillus</taxon>
    </lineage>
</organism>
<evidence type="ECO:0008006" key="4">
    <source>
        <dbReference type="Google" id="ProtNLM"/>
    </source>
</evidence>
<keyword evidence="3" id="KW-1185">Reference proteome</keyword>
<feature type="signal peptide" evidence="1">
    <location>
        <begin position="1"/>
        <end position="25"/>
    </location>
</feature>
<dbReference type="Proteomes" id="UP000199300">
    <property type="component" value="Unassembled WGS sequence"/>
</dbReference>
<dbReference type="AlphaFoldDB" id="A0A1H8SCN6"/>
<feature type="chain" id="PRO_5011599784" description="Lipoprotein" evidence="1">
    <location>
        <begin position="26"/>
        <end position="176"/>
    </location>
</feature>
<dbReference type="OrthoDB" id="2969826at2"/>